<proteinExistence type="predicted"/>
<accession>A0A5C6GBC6</accession>
<evidence type="ECO:0000313" key="1">
    <source>
        <dbReference type="EMBL" id="TWU74377.1"/>
    </source>
</evidence>
<name>A0A5C6GBC6_METRR</name>
<sequence length="53" mass="6170">MEQHILMGFYDVISLNHGMISSLDNALFDHVLLGRNDFKLEVLTWDTLTWDTC</sequence>
<dbReference type="EMBL" id="SBHS01000011">
    <property type="protein sequence ID" value="TWU74377.1"/>
    <property type="molecule type" value="Genomic_DNA"/>
</dbReference>
<protein>
    <submittedName>
        <fullName evidence="1">Uncharacterized protein</fullName>
    </submittedName>
</protein>
<dbReference type="AlphaFoldDB" id="A0A5C6GBC6"/>
<dbReference type="Proteomes" id="UP000317257">
    <property type="component" value="Unassembled WGS sequence"/>
</dbReference>
<comment type="caution">
    <text evidence="1">The sequence shown here is derived from an EMBL/GenBank/DDBJ whole genome shotgun (WGS) entry which is preliminary data.</text>
</comment>
<gene>
    <name evidence="1" type="ORF">ED733_001267</name>
</gene>
<evidence type="ECO:0000313" key="2">
    <source>
        <dbReference type="Proteomes" id="UP000317257"/>
    </source>
</evidence>
<reference evidence="2" key="1">
    <citation type="submission" date="2018-12" db="EMBL/GenBank/DDBJ databases">
        <title>The complete genome of Metarhizium rileyi, a key fungal pathogen of Lepidoptera.</title>
        <authorList>
            <person name="Binneck E."/>
            <person name="Lastra C.C.L."/>
            <person name="Sosa-Gomez D.R."/>
        </authorList>
    </citation>
    <scope>NUCLEOTIDE SEQUENCE [LARGE SCALE GENOMIC DNA]</scope>
    <source>
        <strain evidence="2">Cep018-CH2</strain>
    </source>
</reference>
<organism evidence="1 2">
    <name type="scientific">Metarhizium rileyi (strain RCEF 4871)</name>
    <name type="common">Nomuraea rileyi</name>
    <dbReference type="NCBI Taxonomy" id="1649241"/>
    <lineage>
        <taxon>Eukaryota</taxon>
        <taxon>Fungi</taxon>
        <taxon>Dikarya</taxon>
        <taxon>Ascomycota</taxon>
        <taxon>Pezizomycotina</taxon>
        <taxon>Sordariomycetes</taxon>
        <taxon>Hypocreomycetidae</taxon>
        <taxon>Hypocreales</taxon>
        <taxon>Clavicipitaceae</taxon>
        <taxon>Metarhizium</taxon>
    </lineage>
</organism>